<evidence type="ECO:0000313" key="1">
    <source>
        <dbReference type="EMBL" id="KHN19105.1"/>
    </source>
</evidence>
<proteinExistence type="predicted"/>
<accession>A0A0B2QCU0</accession>
<keyword evidence="1" id="KW-0378">Hydrolase</keyword>
<dbReference type="EC" id="3.1.27.-" evidence="1"/>
<name>A0A0B2QCU0_GLYSO</name>
<feature type="non-terminal residue" evidence="1">
    <location>
        <position position="1"/>
    </location>
</feature>
<protein>
    <submittedName>
        <fullName evidence="1">Putative ribonuclease H protein</fullName>
        <ecNumber evidence="1">3.1.27.-</ecNumber>
    </submittedName>
</protein>
<dbReference type="Proteomes" id="UP000053555">
    <property type="component" value="Unassembled WGS sequence"/>
</dbReference>
<gene>
    <name evidence="1" type="ORF">glysoja_041459</name>
</gene>
<organism evidence="1">
    <name type="scientific">Glycine soja</name>
    <name type="common">Wild soybean</name>
    <dbReference type="NCBI Taxonomy" id="3848"/>
    <lineage>
        <taxon>Eukaryota</taxon>
        <taxon>Viridiplantae</taxon>
        <taxon>Streptophyta</taxon>
        <taxon>Embryophyta</taxon>
        <taxon>Tracheophyta</taxon>
        <taxon>Spermatophyta</taxon>
        <taxon>Magnoliopsida</taxon>
        <taxon>eudicotyledons</taxon>
        <taxon>Gunneridae</taxon>
        <taxon>Pentapetalae</taxon>
        <taxon>rosids</taxon>
        <taxon>fabids</taxon>
        <taxon>Fabales</taxon>
        <taxon>Fabaceae</taxon>
        <taxon>Papilionoideae</taxon>
        <taxon>50 kb inversion clade</taxon>
        <taxon>NPAAA clade</taxon>
        <taxon>indigoferoid/millettioid clade</taxon>
        <taxon>Phaseoleae</taxon>
        <taxon>Glycine</taxon>
        <taxon>Glycine subgen. Soja</taxon>
    </lineage>
</organism>
<dbReference type="GO" id="GO:0016787">
    <property type="term" value="F:hydrolase activity"/>
    <property type="evidence" value="ECO:0007669"/>
    <property type="project" value="UniProtKB-KW"/>
</dbReference>
<reference evidence="1" key="1">
    <citation type="submission" date="2014-07" db="EMBL/GenBank/DDBJ databases">
        <title>Identification of a novel salt tolerance gene in wild soybean by whole-genome sequencing.</title>
        <authorList>
            <person name="Lam H.-M."/>
            <person name="Qi X."/>
            <person name="Li M.-W."/>
            <person name="Liu X."/>
            <person name="Xie M."/>
            <person name="Ni M."/>
            <person name="Xu X."/>
        </authorList>
    </citation>
    <scope>NUCLEOTIDE SEQUENCE [LARGE SCALE GENOMIC DNA]</scope>
    <source>
        <tissue evidence="1">Root</tissue>
    </source>
</reference>
<sequence length="81" mass="9499">LSFFRIPKSVQEKLKRIQRSFLWGGGTDHKKIAWIKWDQVCLPKEIGGLGIKDIDAFNVALLGKWKWNMMQEKGDLWTRVL</sequence>
<dbReference type="PANTHER" id="PTHR33116:SF78">
    <property type="entry name" value="OS12G0587133 PROTEIN"/>
    <property type="match status" value="1"/>
</dbReference>
<dbReference type="PANTHER" id="PTHR33116">
    <property type="entry name" value="REVERSE TRANSCRIPTASE ZINC-BINDING DOMAIN-CONTAINING PROTEIN-RELATED-RELATED"/>
    <property type="match status" value="1"/>
</dbReference>
<feature type="non-terminal residue" evidence="1">
    <location>
        <position position="81"/>
    </location>
</feature>
<dbReference type="EMBL" id="KN659373">
    <property type="protein sequence ID" value="KHN19105.1"/>
    <property type="molecule type" value="Genomic_DNA"/>
</dbReference>
<dbReference type="AlphaFoldDB" id="A0A0B2QCU0"/>